<dbReference type="Proteomes" id="UP001165122">
    <property type="component" value="Unassembled WGS sequence"/>
</dbReference>
<sequence length="298" mass="32468">MFRNATGLTRRLLSPLNSRCFAESAKSSLVEVSSTPNGIYTVTLNNPKKHNALSFEMFTSISSTAQSLRSNSSVRCVILNGAGKSFCSGLDVPSMVKNPSNGSKLLERPFSQSPGTSISNLAQDVGYLWRQCPFPVIAAIHGKCYGGGLQIALGADFRYATPDSEFSIMEAKWGIIPDMSGSVTLREVGVGLDLIKELAMTAKIFKGREAKEYGLVSRVVDDHMAEAMDVAEQIVKRSPDAVALTKRLFNETWNNMSEEEALILETDLQKKLLPSWNQIAASAKNFGMDLPYKGRTVG</sequence>
<evidence type="ECO:0000256" key="6">
    <source>
        <dbReference type="RuleBase" id="RU003707"/>
    </source>
</evidence>
<dbReference type="NCBIfam" id="NF005699">
    <property type="entry name" value="PRK07509.1"/>
    <property type="match status" value="1"/>
</dbReference>
<dbReference type="GO" id="GO:0006631">
    <property type="term" value="P:fatty acid metabolic process"/>
    <property type="evidence" value="ECO:0007669"/>
    <property type="project" value="UniProtKB-KW"/>
</dbReference>
<organism evidence="7 8">
    <name type="scientific">Triparma laevis f. longispina</name>
    <dbReference type="NCBI Taxonomy" id="1714387"/>
    <lineage>
        <taxon>Eukaryota</taxon>
        <taxon>Sar</taxon>
        <taxon>Stramenopiles</taxon>
        <taxon>Ochrophyta</taxon>
        <taxon>Bolidophyceae</taxon>
        <taxon>Parmales</taxon>
        <taxon>Triparmaceae</taxon>
        <taxon>Triparma</taxon>
    </lineage>
</organism>
<dbReference type="InterPro" id="IPR018376">
    <property type="entry name" value="Enoyl-CoA_hyd/isom_CS"/>
</dbReference>
<dbReference type="PANTHER" id="PTHR43149">
    <property type="entry name" value="ENOYL-COA HYDRATASE"/>
    <property type="match status" value="1"/>
</dbReference>
<dbReference type="Gene3D" id="1.10.12.10">
    <property type="entry name" value="Lyase 2-enoyl-coa Hydratase, Chain A, domain 2"/>
    <property type="match status" value="1"/>
</dbReference>
<accession>A0A9W7F9K3</accession>
<evidence type="ECO:0000256" key="3">
    <source>
        <dbReference type="ARBA" id="ARBA00022832"/>
    </source>
</evidence>
<dbReference type="InterPro" id="IPR045002">
    <property type="entry name" value="Ech1-like"/>
</dbReference>
<dbReference type="Gene3D" id="3.90.226.10">
    <property type="entry name" value="2-enoyl-CoA Hydratase, Chain A, domain 1"/>
    <property type="match status" value="1"/>
</dbReference>
<proteinExistence type="inferred from homology"/>
<dbReference type="GO" id="GO:0016853">
    <property type="term" value="F:isomerase activity"/>
    <property type="evidence" value="ECO:0007669"/>
    <property type="project" value="UniProtKB-KW"/>
</dbReference>
<dbReference type="InterPro" id="IPR014748">
    <property type="entry name" value="Enoyl-CoA_hydra_C"/>
</dbReference>
<keyword evidence="8" id="KW-1185">Reference proteome</keyword>
<keyword evidence="5" id="KW-0413">Isomerase</keyword>
<dbReference type="SUPFAM" id="SSF52096">
    <property type="entry name" value="ClpP/crotonase"/>
    <property type="match status" value="1"/>
</dbReference>
<gene>
    <name evidence="7" type="ORF">TrLO_g11972</name>
</gene>
<keyword evidence="3" id="KW-0276">Fatty acid metabolism</keyword>
<dbReference type="InterPro" id="IPR001753">
    <property type="entry name" value="Enoyl-CoA_hydra/iso"/>
</dbReference>
<comment type="pathway">
    <text evidence="1">Lipid metabolism; fatty acid beta-oxidation.</text>
</comment>
<dbReference type="EMBL" id="BRXW01000098">
    <property type="protein sequence ID" value="GMI06233.1"/>
    <property type="molecule type" value="Genomic_DNA"/>
</dbReference>
<comment type="caution">
    <text evidence="7">The sequence shown here is derived from an EMBL/GenBank/DDBJ whole genome shotgun (WGS) entry which is preliminary data.</text>
</comment>
<dbReference type="Pfam" id="PF00378">
    <property type="entry name" value="ECH_1"/>
    <property type="match status" value="1"/>
</dbReference>
<dbReference type="PROSITE" id="PS00166">
    <property type="entry name" value="ENOYL_COA_HYDRATASE"/>
    <property type="match status" value="1"/>
</dbReference>
<dbReference type="CDD" id="cd06558">
    <property type="entry name" value="crotonase-like"/>
    <property type="match status" value="1"/>
</dbReference>
<keyword evidence="4" id="KW-0443">Lipid metabolism</keyword>
<reference evidence="8" key="1">
    <citation type="journal article" date="2023" name="Commun. Biol.">
        <title>Genome analysis of Parmales, the sister group of diatoms, reveals the evolutionary specialization of diatoms from phago-mixotrophs to photoautotrophs.</title>
        <authorList>
            <person name="Ban H."/>
            <person name="Sato S."/>
            <person name="Yoshikawa S."/>
            <person name="Yamada K."/>
            <person name="Nakamura Y."/>
            <person name="Ichinomiya M."/>
            <person name="Sato N."/>
            <person name="Blanc-Mathieu R."/>
            <person name="Endo H."/>
            <person name="Kuwata A."/>
            <person name="Ogata H."/>
        </authorList>
    </citation>
    <scope>NUCLEOTIDE SEQUENCE [LARGE SCALE GENOMIC DNA]</scope>
    <source>
        <strain evidence="8">NIES 3700</strain>
    </source>
</reference>
<name>A0A9W7F9K3_9STRA</name>
<dbReference type="InterPro" id="IPR029045">
    <property type="entry name" value="ClpP/crotonase-like_dom_sf"/>
</dbReference>
<evidence type="ECO:0000313" key="8">
    <source>
        <dbReference type="Proteomes" id="UP001165122"/>
    </source>
</evidence>
<dbReference type="OrthoDB" id="14970at2759"/>
<protein>
    <submittedName>
        <fullName evidence="7">Uncharacterized protein</fullName>
    </submittedName>
</protein>
<evidence type="ECO:0000256" key="2">
    <source>
        <dbReference type="ARBA" id="ARBA00005254"/>
    </source>
</evidence>
<comment type="similarity">
    <text evidence="2 6">Belongs to the enoyl-CoA hydratase/isomerase family.</text>
</comment>
<dbReference type="PANTHER" id="PTHR43149:SF1">
    <property type="entry name" value="DELTA(3,5)-DELTA(2,4)-DIENOYL-COA ISOMERASE, MITOCHONDRIAL"/>
    <property type="match status" value="1"/>
</dbReference>
<evidence type="ECO:0000313" key="7">
    <source>
        <dbReference type="EMBL" id="GMI06233.1"/>
    </source>
</evidence>
<evidence type="ECO:0000256" key="4">
    <source>
        <dbReference type="ARBA" id="ARBA00023098"/>
    </source>
</evidence>
<evidence type="ECO:0000256" key="1">
    <source>
        <dbReference type="ARBA" id="ARBA00005005"/>
    </source>
</evidence>
<evidence type="ECO:0000256" key="5">
    <source>
        <dbReference type="ARBA" id="ARBA00023235"/>
    </source>
</evidence>
<dbReference type="AlphaFoldDB" id="A0A9W7F9K3"/>